<dbReference type="OrthoDB" id="2083160at2"/>
<proteinExistence type="predicted"/>
<dbReference type="Proteomes" id="UP000474104">
    <property type="component" value="Unassembled WGS sequence"/>
</dbReference>
<accession>A0A9X5CDM7</accession>
<sequence>MQIKISNLSQLLILRNINPLLNKYKIPRMVLHEIGNILTFKRNSENDYVVLFLEPIKNDITGILDKLSLYIKEVELSDENIHTIEVEGKKHPMKRNRIWSWYDISVPSENHRIIVVYSMKEKDIYNKKGGF</sequence>
<dbReference type="RefSeq" id="WP_004080559.1">
    <property type="nucleotide sequence ID" value="NZ_VIRB01000136.1"/>
</dbReference>
<name>A0A9X5CDM7_9FIRM</name>
<organism evidence="1 2">
    <name type="scientific">Schaedlerella arabinosiphila</name>
    <dbReference type="NCBI Taxonomy" id="2044587"/>
    <lineage>
        <taxon>Bacteria</taxon>
        <taxon>Bacillati</taxon>
        <taxon>Bacillota</taxon>
        <taxon>Clostridia</taxon>
        <taxon>Lachnospirales</taxon>
        <taxon>Lachnospiraceae</taxon>
        <taxon>Schaedlerella</taxon>
    </lineage>
</organism>
<dbReference type="AlphaFoldDB" id="A0A9X5CDM7"/>
<evidence type="ECO:0000313" key="1">
    <source>
        <dbReference type="EMBL" id="NDO71358.1"/>
    </source>
</evidence>
<reference evidence="1 2" key="1">
    <citation type="submission" date="2019-07" db="EMBL/GenBank/DDBJ databases">
        <title>Draft genome sequences of 15 bacterial species constituting the stable defined intestinal microbiota of the GM15 gnotobiotic mouse model.</title>
        <authorList>
            <person name="Elie C."/>
            <person name="Mathieu A."/>
            <person name="Saliou A."/>
            <person name="Darnaud M."/>
            <person name="Leulier F."/>
            <person name="Tamellini A."/>
        </authorList>
    </citation>
    <scope>NUCLEOTIDE SEQUENCE [LARGE SCALE GENOMIC DNA]</scope>
    <source>
        <strain evidence="2">ASF 502</strain>
    </source>
</reference>
<gene>
    <name evidence="1" type="ORF">FMM80_22995</name>
</gene>
<protein>
    <submittedName>
        <fullName evidence="1">Uncharacterized protein</fullName>
    </submittedName>
</protein>
<dbReference type="EMBL" id="VIRB01000136">
    <property type="protein sequence ID" value="NDO71358.1"/>
    <property type="molecule type" value="Genomic_DNA"/>
</dbReference>
<comment type="caution">
    <text evidence="1">The sequence shown here is derived from an EMBL/GenBank/DDBJ whole genome shotgun (WGS) entry which is preliminary data.</text>
</comment>
<evidence type="ECO:0000313" key="2">
    <source>
        <dbReference type="Proteomes" id="UP000474104"/>
    </source>
</evidence>